<dbReference type="EMBL" id="BONF01000034">
    <property type="protein sequence ID" value="GIF84206.1"/>
    <property type="molecule type" value="Genomic_DNA"/>
</dbReference>
<gene>
    <name evidence="1" type="ORF">Cba03nite_55550</name>
</gene>
<reference evidence="1 2" key="1">
    <citation type="submission" date="2021-01" db="EMBL/GenBank/DDBJ databases">
        <title>Whole genome shotgun sequence of Catellatospora bangladeshensis NBRC 107357.</title>
        <authorList>
            <person name="Komaki H."/>
            <person name="Tamura T."/>
        </authorList>
    </citation>
    <scope>NUCLEOTIDE SEQUENCE [LARGE SCALE GENOMIC DNA]</scope>
    <source>
        <strain evidence="1 2">NBRC 107357</strain>
    </source>
</reference>
<organism evidence="1 2">
    <name type="scientific">Catellatospora bangladeshensis</name>
    <dbReference type="NCBI Taxonomy" id="310355"/>
    <lineage>
        <taxon>Bacteria</taxon>
        <taxon>Bacillati</taxon>
        <taxon>Actinomycetota</taxon>
        <taxon>Actinomycetes</taxon>
        <taxon>Micromonosporales</taxon>
        <taxon>Micromonosporaceae</taxon>
        <taxon>Catellatospora</taxon>
    </lineage>
</organism>
<sequence>MNETQRLERLLDEQLDDTPIIINEDGTIQPASDPNARGLAMVDVQGDYRADM</sequence>
<evidence type="ECO:0000313" key="2">
    <source>
        <dbReference type="Proteomes" id="UP000601223"/>
    </source>
</evidence>
<proteinExistence type="predicted"/>
<keyword evidence="2" id="KW-1185">Reference proteome</keyword>
<dbReference type="AlphaFoldDB" id="A0A8J3NLP2"/>
<evidence type="ECO:0000313" key="1">
    <source>
        <dbReference type="EMBL" id="GIF84206.1"/>
    </source>
</evidence>
<dbReference type="Proteomes" id="UP000601223">
    <property type="component" value="Unassembled WGS sequence"/>
</dbReference>
<name>A0A8J3NLP2_9ACTN</name>
<protein>
    <submittedName>
        <fullName evidence="1">Uncharacterized protein</fullName>
    </submittedName>
</protein>
<dbReference type="RefSeq" id="WP_203752150.1">
    <property type="nucleotide sequence ID" value="NZ_BONF01000034.1"/>
</dbReference>
<comment type="caution">
    <text evidence="1">The sequence shown here is derived from an EMBL/GenBank/DDBJ whole genome shotgun (WGS) entry which is preliminary data.</text>
</comment>
<accession>A0A8J3NLP2</accession>